<reference evidence="6 7" key="1">
    <citation type="journal article" date="2013" name="Genome Announc.">
        <title>Complete Genome Sequence of Leifsonia xyli subsp. cynodontis Strain DSM46306, a Gram-Positive Bacterial Pathogen of Grasses.</title>
        <authorList>
            <person name="Monteiro-Vitorello C.B."/>
            <person name="Zerillo M.M."/>
            <person name="Van Sluys M.A."/>
            <person name="Camargo L.E."/>
            <person name="Kitajima J.P."/>
        </authorList>
    </citation>
    <scope>NUCLEOTIDE SEQUENCE [LARGE SCALE GENOMIC DNA]</scope>
    <source>
        <strain evidence="6 7">DSM 46306</strain>
    </source>
</reference>
<gene>
    <name evidence="6" type="ORF">O159_21070</name>
</gene>
<dbReference type="EMBL" id="CP006734">
    <property type="protein sequence ID" value="AGW42089.1"/>
    <property type="molecule type" value="Genomic_DNA"/>
</dbReference>
<proteinExistence type="inferred from homology"/>
<dbReference type="AlphaFoldDB" id="U3P987"/>
<evidence type="ECO:0000256" key="4">
    <source>
        <dbReference type="ARBA" id="ARBA00022807"/>
    </source>
</evidence>
<keyword evidence="4" id="KW-0788">Thiol protease</keyword>
<dbReference type="PROSITE" id="PS51935">
    <property type="entry name" value="NLPC_P60"/>
    <property type="match status" value="1"/>
</dbReference>
<organism evidence="6 7">
    <name type="scientific">Leifsonia xyli subsp. cynodontis DSM 46306</name>
    <dbReference type="NCBI Taxonomy" id="1389489"/>
    <lineage>
        <taxon>Bacteria</taxon>
        <taxon>Bacillati</taxon>
        <taxon>Actinomycetota</taxon>
        <taxon>Actinomycetes</taxon>
        <taxon>Micrococcales</taxon>
        <taxon>Microbacteriaceae</taxon>
        <taxon>Leifsonia</taxon>
    </lineage>
</organism>
<evidence type="ECO:0000256" key="2">
    <source>
        <dbReference type="ARBA" id="ARBA00022670"/>
    </source>
</evidence>
<dbReference type="GO" id="GO:0008234">
    <property type="term" value="F:cysteine-type peptidase activity"/>
    <property type="evidence" value="ECO:0007669"/>
    <property type="project" value="UniProtKB-KW"/>
</dbReference>
<dbReference type="RefSeq" id="WP_021755586.1">
    <property type="nucleotide sequence ID" value="NC_022438.1"/>
</dbReference>
<feature type="domain" description="NlpC/P60" evidence="5">
    <location>
        <begin position="74"/>
        <end position="190"/>
    </location>
</feature>
<dbReference type="eggNOG" id="COG0791">
    <property type="taxonomic scope" value="Bacteria"/>
</dbReference>
<evidence type="ECO:0000259" key="5">
    <source>
        <dbReference type="PROSITE" id="PS51935"/>
    </source>
</evidence>
<dbReference type="KEGG" id="lxy:O159_21070"/>
<dbReference type="InterPro" id="IPR051794">
    <property type="entry name" value="PG_Endopeptidase_C40"/>
</dbReference>
<dbReference type="PANTHER" id="PTHR47359">
    <property type="entry name" value="PEPTIDOGLYCAN DL-ENDOPEPTIDASE CWLO"/>
    <property type="match status" value="1"/>
</dbReference>
<evidence type="ECO:0000256" key="1">
    <source>
        <dbReference type="ARBA" id="ARBA00007074"/>
    </source>
</evidence>
<protein>
    <recommendedName>
        <fullName evidence="5">NlpC/P60 domain-containing protein</fullName>
    </recommendedName>
</protein>
<dbReference type="SUPFAM" id="SSF54001">
    <property type="entry name" value="Cysteine proteinases"/>
    <property type="match status" value="1"/>
</dbReference>
<accession>U3P987</accession>
<dbReference type="HOGENOM" id="CLU_1426396_0_0_11"/>
<dbReference type="Pfam" id="PF00877">
    <property type="entry name" value="NLPC_P60"/>
    <property type="match status" value="1"/>
</dbReference>
<name>U3P987_LEIXC</name>
<keyword evidence="2" id="KW-0645">Protease</keyword>
<dbReference type="InterPro" id="IPR038765">
    <property type="entry name" value="Papain-like_cys_pep_sf"/>
</dbReference>
<dbReference type="STRING" id="1389489.O159_21070"/>
<dbReference type="GO" id="GO:0006508">
    <property type="term" value="P:proteolysis"/>
    <property type="evidence" value="ECO:0007669"/>
    <property type="project" value="UniProtKB-KW"/>
</dbReference>
<keyword evidence="3" id="KW-0378">Hydrolase</keyword>
<dbReference type="PANTHER" id="PTHR47359:SF3">
    <property type="entry name" value="NLP_P60 DOMAIN-CONTAINING PROTEIN-RELATED"/>
    <property type="match status" value="1"/>
</dbReference>
<dbReference type="Gene3D" id="3.90.1720.10">
    <property type="entry name" value="endopeptidase domain like (from Nostoc punctiforme)"/>
    <property type="match status" value="1"/>
</dbReference>
<dbReference type="PATRIC" id="fig|1389489.3.peg.2020"/>
<dbReference type="Proteomes" id="UP000016743">
    <property type="component" value="Chromosome"/>
</dbReference>
<dbReference type="OrthoDB" id="9815778at2"/>
<keyword evidence="7" id="KW-1185">Reference proteome</keyword>
<evidence type="ECO:0000256" key="3">
    <source>
        <dbReference type="ARBA" id="ARBA00022801"/>
    </source>
</evidence>
<sequence>MLAPPASAQPLQEVVAVAAGRLAPQKLTVSSVVAAVSLNRDDPVASALAGVIAAEGGSAGRQAAEAIVSALASGGSRQRIVATALSYLGDPYVLDGADHSGIDCSGLVMVAYAQIGIRLGHLVHLQDNAGHRISEAQAQPGDLVVFNDEEHIAIYLGEGVLVQAPTEGRPVEVSTVWEGVPHHFTRILPG</sequence>
<comment type="similarity">
    <text evidence="1">Belongs to the peptidase C40 family.</text>
</comment>
<evidence type="ECO:0000313" key="6">
    <source>
        <dbReference type="EMBL" id="AGW42089.1"/>
    </source>
</evidence>
<dbReference type="InterPro" id="IPR000064">
    <property type="entry name" value="NLP_P60_dom"/>
</dbReference>
<evidence type="ECO:0000313" key="7">
    <source>
        <dbReference type="Proteomes" id="UP000016743"/>
    </source>
</evidence>